<dbReference type="GO" id="GO:0006508">
    <property type="term" value="P:proteolysis"/>
    <property type="evidence" value="ECO:0007669"/>
    <property type="project" value="UniProtKB-KW"/>
</dbReference>
<evidence type="ECO:0000256" key="5">
    <source>
        <dbReference type="PROSITE-ProRule" id="PRU01240"/>
    </source>
</evidence>
<evidence type="ECO:0000256" key="4">
    <source>
        <dbReference type="ARBA" id="ARBA00022825"/>
    </source>
</evidence>
<evidence type="ECO:0000256" key="3">
    <source>
        <dbReference type="ARBA" id="ARBA00022801"/>
    </source>
</evidence>
<organism evidence="8 9">
    <name type="scientific">Microvirga makkahensis</name>
    <dbReference type="NCBI Taxonomy" id="1128670"/>
    <lineage>
        <taxon>Bacteria</taxon>
        <taxon>Pseudomonadati</taxon>
        <taxon>Pseudomonadota</taxon>
        <taxon>Alphaproteobacteria</taxon>
        <taxon>Hyphomicrobiales</taxon>
        <taxon>Methylobacteriaceae</taxon>
        <taxon>Microvirga</taxon>
    </lineage>
</organism>
<dbReference type="Proteomes" id="UP000436483">
    <property type="component" value="Unassembled WGS sequence"/>
</dbReference>
<evidence type="ECO:0000256" key="1">
    <source>
        <dbReference type="ARBA" id="ARBA00011073"/>
    </source>
</evidence>
<dbReference type="GO" id="GO:0004252">
    <property type="term" value="F:serine-type endopeptidase activity"/>
    <property type="evidence" value="ECO:0007669"/>
    <property type="project" value="InterPro"/>
</dbReference>
<proteinExistence type="inferred from homology"/>
<dbReference type="Gene3D" id="3.40.50.200">
    <property type="entry name" value="Peptidase S8/S53 domain"/>
    <property type="match status" value="1"/>
</dbReference>
<keyword evidence="9" id="KW-1185">Reference proteome</keyword>
<dbReference type="InterPro" id="IPR023827">
    <property type="entry name" value="Peptidase_S8_Asp-AS"/>
</dbReference>
<evidence type="ECO:0000256" key="6">
    <source>
        <dbReference type="SAM" id="SignalP"/>
    </source>
</evidence>
<dbReference type="RefSeq" id="WP_160886769.1">
    <property type="nucleotide sequence ID" value="NZ_WURB01000018.1"/>
</dbReference>
<reference evidence="8 9" key="1">
    <citation type="submission" date="2019-12" db="EMBL/GenBank/DDBJ databases">
        <authorList>
            <person name="Yuan C.-G."/>
        </authorList>
    </citation>
    <scope>NUCLEOTIDE SEQUENCE [LARGE SCALE GENOMIC DNA]</scope>
    <source>
        <strain evidence="8 9">KCTC 23863</strain>
    </source>
</reference>
<evidence type="ECO:0000256" key="2">
    <source>
        <dbReference type="ARBA" id="ARBA00022670"/>
    </source>
</evidence>
<accession>A0A7X3MVA8</accession>
<evidence type="ECO:0000313" key="9">
    <source>
        <dbReference type="Proteomes" id="UP000436483"/>
    </source>
</evidence>
<gene>
    <name evidence="8" type="ORF">GR328_19565</name>
</gene>
<evidence type="ECO:0000259" key="7">
    <source>
        <dbReference type="Pfam" id="PF00082"/>
    </source>
</evidence>
<keyword evidence="2" id="KW-0645">Protease</keyword>
<name>A0A7X3MVA8_9HYPH</name>
<protein>
    <submittedName>
        <fullName evidence="8">S8 family serine peptidase</fullName>
    </submittedName>
</protein>
<dbReference type="PRINTS" id="PR00723">
    <property type="entry name" value="SUBTILISIN"/>
</dbReference>
<comment type="similarity">
    <text evidence="1 5">Belongs to the peptidase S8 family.</text>
</comment>
<dbReference type="Pfam" id="PF00082">
    <property type="entry name" value="Peptidase_S8"/>
    <property type="match status" value="1"/>
</dbReference>
<dbReference type="PANTHER" id="PTHR43399">
    <property type="entry name" value="SUBTILISIN-RELATED"/>
    <property type="match status" value="1"/>
</dbReference>
<dbReference type="SUPFAM" id="SSF52743">
    <property type="entry name" value="Subtilisin-like"/>
    <property type="match status" value="1"/>
</dbReference>
<keyword evidence="6" id="KW-0732">Signal</keyword>
<dbReference type="EMBL" id="WURB01000018">
    <property type="protein sequence ID" value="MXQ13615.1"/>
    <property type="molecule type" value="Genomic_DNA"/>
</dbReference>
<dbReference type="OrthoDB" id="9816306at2"/>
<reference evidence="8 9" key="2">
    <citation type="submission" date="2020-01" db="EMBL/GenBank/DDBJ databases">
        <title>Microvirga sp. nov., an arsenate reduction bacterium isolated from Tibet hotspring sediments.</title>
        <authorList>
            <person name="Xian W.-D."/>
            <person name="Li W.-J."/>
        </authorList>
    </citation>
    <scope>NUCLEOTIDE SEQUENCE [LARGE SCALE GENOMIC DNA]</scope>
    <source>
        <strain evidence="8 9">KCTC 23863</strain>
    </source>
</reference>
<dbReference type="PROSITE" id="PS00136">
    <property type="entry name" value="SUBTILASE_ASP"/>
    <property type="match status" value="1"/>
</dbReference>
<dbReference type="InterPro" id="IPR015500">
    <property type="entry name" value="Peptidase_S8_subtilisin-rel"/>
</dbReference>
<comment type="caution">
    <text evidence="8">The sequence shown here is derived from an EMBL/GenBank/DDBJ whole genome shotgun (WGS) entry which is preliminary data.</text>
</comment>
<comment type="caution">
    <text evidence="5">Lacks conserved residue(s) required for the propagation of feature annotation.</text>
</comment>
<dbReference type="InterPro" id="IPR051048">
    <property type="entry name" value="Peptidase_S8/S53_subtilisin"/>
</dbReference>
<dbReference type="PROSITE" id="PS51892">
    <property type="entry name" value="SUBTILASE"/>
    <property type="match status" value="1"/>
</dbReference>
<dbReference type="InterPro" id="IPR036852">
    <property type="entry name" value="Peptidase_S8/S53_dom_sf"/>
</dbReference>
<dbReference type="InterPro" id="IPR000209">
    <property type="entry name" value="Peptidase_S8/S53_dom"/>
</dbReference>
<keyword evidence="3" id="KW-0378">Hydrolase</keyword>
<keyword evidence="4" id="KW-0720">Serine protease</keyword>
<dbReference type="AlphaFoldDB" id="A0A7X3MVA8"/>
<evidence type="ECO:0000313" key="8">
    <source>
        <dbReference type="EMBL" id="MXQ13615.1"/>
    </source>
</evidence>
<feature type="signal peptide" evidence="6">
    <location>
        <begin position="1"/>
        <end position="29"/>
    </location>
</feature>
<feature type="domain" description="Peptidase S8/S53" evidence="7">
    <location>
        <begin position="105"/>
        <end position="365"/>
    </location>
</feature>
<feature type="chain" id="PRO_5031491686" evidence="6">
    <location>
        <begin position="30"/>
        <end position="423"/>
    </location>
</feature>
<dbReference type="PANTHER" id="PTHR43399:SF4">
    <property type="entry name" value="CELL WALL-ASSOCIATED PROTEASE"/>
    <property type="match status" value="1"/>
</dbReference>
<sequence length="423" mass="44853">MNIRSVFGNGVSAAAIAIGLASSVPAAQASDASQTKLPSLAGGEFKLRIVDGALPTPSLAAVSYHLLPNAEVLSLPSWTGTEEYNVSWYLDRINAADAYVMGLTGTGVTIAVMDTGLNVNHAEFARRLSRLSRSFFAGSDTFDLSDVQEDGSPAGHGTFVKSILAAAQNGKDIAGVAPGASLLVLRTSYEALQNGDPPTNHAIIYAAEQGAKVLNGSYTPMTFPKKYISDSSESPILTPNLKVLPHQYVQTYGLAEEFLAVSAGADADMVMVFAAGNEFLQQPNAAAHPYGIGLFPYTRPENHAKGIYSFLYSVGNYDDPSTCEFWDNTDPLLDWYDLSELQGALITVVATDENNKIVSDSNRCGVAALRCLAAHVALVQNTLAETPLALQAMTAKFTQRSPHRPMVTPRLSAIPCSGACSNP</sequence>